<evidence type="ECO:0000313" key="3">
    <source>
        <dbReference type="Proteomes" id="UP000198372"/>
    </source>
</evidence>
<feature type="region of interest" description="Disordered" evidence="1">
    <location>
        <begin position="93"/>
        <end position="115"/>
    </location>
</feature>
<dbReference type="OrthoDB" id="2539137at2759"/>
<evidence type="ECO:0000313" key="2">
    <source>
        <dbReference type="EMBL" id="SCV73481.1"/>
    </source>
</evidence>
<dbReference type="AlphaFoldDB" id="A0A238FMV8"/>
<accession>A0A238FMV8</accession>
<gene>
    <name evidence="2" type="ORF">BQ2448_7407</name>
</gene>
<evidence type="ECO:0000256" key="1">
    <source>
        <dbReference type="SAM" id="MobiDB-lite"/>
    </source>
</evidence>
<dbReference type="Proteomes" id="UP000198372">
    <property type="component" value="Unassembled WGS sequence"/>
</dbReference>
<proteinExistence type="predicted"/>
<name>A0A238FMV8_9BASI</name>
<organism evidence="2 3">
    <name type="scientific">Microbotryum intermedium</name>
    <dbReference type="NCBI Taxonomy" id="269621"/>
    <lineage>
        <taxon>Eukaryota</taxon>
        <taxon>Fungi</taxon>
        <taxon>Dikarya</taxon>
        <taxon>Basidiomycota</taxon>
        <taxon>Pucciniomycotina</taxon>
        <taxon>Microbotryomycetes</taxon>
        <taxon>Microbotryales</taxon>
        <taxon>Microbotryaceae</taxon>
        <taxon>Microbotryum</taxon>
    </lineage>
</organism>
<sequence>MLSLNRSTLLREVAKSSLVLRSTPCGPSRIWGATSAFATSSIARAADENEKVGVTRPAEVEGPIAKRLHFVGDTLNQVKDAASKTIKVGTDATGQATAESEERLFRVAGRGPQRD</sequence>
<dbReference type="EMBL" id="FMSP01000018">
    <property type="protein sequence ID" value="SCV73481.1"/>
    <property type="molecule type" value="Genomic_DNA"/>
</dbReference>
<protein>
    <submittedName>
        <fullName evidence="2">BQ2448_7407 protein</fullName>
    </submittedName>
</protein>
<keyword evidence="3" id="KW-1185">Reference proteome</keyword>
<reference evidence="3" key="1">
    <citation type="submission" date="2016-09" db="EMBL/GenBank/DDBJ databases">
        <authorList>
            <person name="Jeantristanb JTB J.-T."/>
            <person name="Ricardo R."/>
        </authorList>
    </citation>
    <scope>NUCLEOTIDE SEQUENCE [LARGE SCALE GENOMIC DNA]</scope>
</reference>